<proteinExistence type="predicted"/>
<keyword evidence="3" id="KW-1185">Reference proteome</keyword>
<organism evidence="2 3">
    <name type="scientific">Halohasta litorea</name>
    <dbReference type="NCBI Taxonomy" id="869891"/>
    <lineage>
        <taxon>Archaea</taxon>
        <taxon>Methanobacteriati</taxon>
        <taxon>Methanobacteriota</taxon>
        <taxon>Stenosarchaea group</taxon>
        <taxon>Halobacteria</taxon>
        <taxon>Halobacteriales</taxon>
        <taxon>Haloferacaceae</taxon>
        <taxon>Halohasta</taxon>
    </lineage>
</organism>
<comment type="caution">
    <text evidence="2">The sequence shown here is derived from an EMBL/GenBank/DDBJ whole genome shotgun (WGS) entry which is preliminary data.</text>
</comment>
<evidence type="ECO:0008006" key="4">
    <source>
        <dbReference type="Google" id="ProtNLM"/>
    </source>
</evidence>
<keyword evidence="1" id="KW-1133">Transmembrane helix</keyword>
<gene>
    <name evidence="2" type="ORF">ACFSBW_00205</name>
</gene>
<evidence type="ECO:0000256" key="1">
    <source>
        <dbReference type="SAM" id="Phobius"/>
    </source>
</evidence>
<feature type="transmembrane region" description="Helical" evidence="1">
    <location>
        <begin position="30"/>
        <end position="52"/>
    </location>
</feature>
<feature type="transmembrane region" description="Helical" evidence="1">
    <location>
        <begin position="99"/>
        <end position="126"/>
    </location>
</feature>
<keyword evidence="1" id="KW-0812">Transmembrane</keyword>
<sequence length="167" mass="18656">MVLEGFKKEVDVPRPELEPLLQHRFLTPPYGYVLGVLLWPVFDVLISVWFGLSQSGLLSIPDPIGGLVVLGGFVGTSVSSALVMGLTAWNTPDEHRRRYFALLLLCLLFGILLFRLHTTFTTILRFELGVSLFASHELSKIVFRGPALGLVSAFYALVVLSFRYLFK</sequence>
<feature type="transmembrane region" description="Helical" evidence="1">
    <location>
        <begin position="146"/>
        <end position="166"/>
    </location>
</feature>
<evidence type="ECO:0000313" key="2">
    <source>
        <dbReference type="EMBL" id="MFD1640294.1"/>
    </source>
</evidence>
<keyword evidence="1" id="KW-0472">Membrane</keyword>
<dbReference type="RefSeq" id="WP_256397300.1">
    <property type="nucleotide sequence ID" value="NZ_JANHDJ010000007.1"/>
</dbReference>
<dbReference type="Proteomes" id="UP001597052">
    <property type="component" value="Unassembled WGS sequence"/>
</dbReference>
<name>A0ABD6D272_9EURY</name>
<dbReference type="EMBL" id="JBHUDM010000001">
    <property type="protein sequence ID" value="MFD1640294.1"/>
    <property type="molecule type" value="Genomic_DNA"/>
</dbReference>
<accession>A0ABD6D272</accession>
<reference evidence="2 3" key="1">
    <citation type="journal article" date="2019" name="Int. J. Syst. Evol. Microbiol.">
        <title>The Global Catalogue of Microorganisms (GCM) 10K type strain sequencing project: providing services to taxonomists for standard genome sequencing and annotation.</title>
        <authorList>
            <consortium name="The Broad Institute Genomics Platform"/>
            <consortium name="The Broad Institute Genome Sequencing Center for Infectious Disease"/>
            <person name="Wu L."/>
            <person name="Ma J."/>
        </authorList>
    </citation>
    <scope>NUCLEOTIDE SEQUENCE [LARGE SCALE GENOMIC DNA]</scope>
    <source>
        <strain evidence="2 3">CGMCC 1.10593</strain>
    </source>
</reference>
<protein>
    <recommendedName>
        <fullName evidence="4">Rod shape-determining protein MreD</fullName>
    </recommendedName>
</protein>
<dbReference type="AlphaFoldDB" id="A0ABD6D272"/>
<feature type="transmembrane region" description="Helical" evidence="1">
    <location>
        <begin position="64"/>
        <end position="87"/>
    </location>
</feature>
<evidence type="ECO:0000313" key="3">
    <source>
        <dbReference type="Proteomes" id="UP001597052"/>
    </source>
</evidence>